<sequence>MGKKTDKTVILVKRQTAVGTPAAPTGGDAMLVRNVSSDPVSAEWVERDNIKGHFGNNQQLAASVHQELDFEVEVAGSGAAGTAPAWGALLTACGFTETITADTDVKYTPHSEDPVRLTVWYFLDGILHKMTDGIATVSFDLTAGGIPKMKFHIVGVDGGVIDQLMPSGVSFAKFMDPQIVGGAATPAWSLHGTSGVLAALTIDIAATISYRMLVGAQGPQLSGRAPTGSITFELESVAKKDWWADVRGAVLAPLSFTHGNKPGGIVQFDAPKVQLSALKYADDKGNARITANLSLLPNVGNDELVITVK</sequence>
<reference evidence="2" key="1">
    <citation type="submission" date="2016-09" db="EMBL/GenBank/DDBJ databases">
        <authorList>
            <person name="Varghese N."/>
            <person name="Submissions S."/>
        </authorList>
    </citation>
    <scope>NUCLEOTIDE SEQUENCE [LARGE SCALE GENOMIC DNA]</scope>
    <source>
        <strain evidence="2">JS23</strain>
    </source>
</reference>
<proteinExistence type="predicted"/>
<organism evidence="1 2">
    <name type="scientific">Chitinasiproducens palmae</name>
    <dbReference type="NCBI Taxonomy" id="1770053"/>
    <lineage>
        <taxon>Bacteria</taxon>
        <taxon>Pseudomonadati</taxon>
        <taxon>Pseudomonadota</taxon>
        <taxon>Betaproteobacteria</taxon>
        <taxon>Burkholderiales</taxon>
        <taxon>Burkholderiaceae</taxon>
        <taxon>Chitinasiproducens</taxon>
    </lineage>
</organism>
<gene>
    <name evidence="1" type="ORF">SAMN05216551_1227</name>
</gene>
<keyword evidence="2" id="KW-1185">Reference proteome</keyword>
<dbReference type="STRING" id="1770053.SAMN05216551_1227"/>
<dbReference type="EMBL" id="FNLO01000022">
    <property type="protein sequence ID" value="SDV51683.1"/>
    <property type="molecule type" value="Genomic_DNA"/>
</dbReference>
<accession>A0A1H2PWE6</accession>
<evidence type="ECO:0000313" key="2">
    <source>
        <dbReference type="Proteomes" id="UP000243719"/>
    </source>
</evidence>
<dbReference type="RefSeq" id="WP_091913508.1">
    <property type="nucleotide sequence ID" value="NZ_FNLO01000022.1"/>
</dbReference>
<dbReference type="AlphaFoldDB" id="A0A1H2PWE6"/>
<evidence type="ECO:0000313" key="1">
    <source>
        <dbReference type="EMBL" id="SDV51683.1"/>
    </source>
</evidence>
<protein>
    <submittedName>
        <fullName evidence="1">Uncharacterized protein</fullName>
    </submittedName>
</protein>
<name>A0A1H2PWE6_9BURK</name>
<dbReference type="OrthoDB" id="6147138at2"/>
<dbReference type="Pfam" id="PF18906">
    <property type="entry name" value="Phage_tube_2"/>
    <property type="match status" value="1"/>
</dbReference>
<dbReference type="Proteomes" id="UP000243719">
    <property type="component" value="Unassembled WGS sequence"/>
</dbReference>
<dbReference type="InterPro" id="IPR044000">
    <property type="entry name" value="Phage_tube_2"/>
</dbReference>